<name>A0A645IFC1_9ZZZZ</name>
<organism evidence="1">
    <name type="scientific">bioreactor metagenome</name>
    <dbReference type="NCBI Taxonomy" id="1076179"/>
    <lineage>
        <taxon>unclassified sequences</taxon>
        <taxon>metagenomes</taxon>
        <taxon>ecological metagenomes</taxon>
    </lineage>
</organism>
<dbReference type="EMBL" id="VSSQ01113809">
    <property type="protein sequence ID" value="MPN50021.1"/>
    <property type="molecule type" value="Genomic_DNA"/>
</dbReference>
<protein>
    <submittedName>
        <fullName evidence="1">Uncharacterized protein</fullName>
    </submittedName>
</protein>
<reference evidence="1" key="1">
    <citation type="submission" date="2019-08" db="EMBL/GenBank/DDBJ databases">
        <authorList>
            <person name="Kucharzyk K."/>
            <person name="Murdoch R.W."/>
            <person name="Higgins S."/>
            <person name="Loffler F."/>
        </authorList>
    </citation>
    <scope>NUCLEOTIDE SEQUENCE</scope>
</reference>
<sequence>MNTLTYTYRTLKLVNAEVIGNKINQRWVAFIGSRHNRKCCCSEQSFLDSAKHDMIKAAINQKTGKLIDADKARAIILKKFDAIADKNRLEKDPIGYLGL</sequence>
<comment type="caution">
    <text evidence="1">The sequence shown here is derived from an EMBL/GenBank/DDBJ whole genome shotgun (WGS) entry which is preliminary data.</text>
</comment>
<dbReference type="AlphaFoldDB" id="A0A645IFC1"/>
<proteinExistence type="predicted"/>
<evidence type="ECO:0000313" key="1">
    <source>
        <dbReference type="EMBL" id="MPN50021.1"/>
    </source>
</evidence>
<accession>A0A645IFC1</accession>
<gene>
    <name evidence="1" type="ORF">SDC9_197646</name>
</gene>